<feature type="region of interest" description="Disordered" evidence="1">
    <location>
        <begin position="57"/>
        <end position="76"/>
    </location>
</feature>
<gene>
    <name evidence="2" type="ORF">MACH21_31160</name>
</gene>
<keyword evidence="3" id="KW-1185">Reference proteome</keyword>
<proteinExistence type="predicted"/>
<evidence type="ECO:0000313" key="3">
    <source>
        <dbReference type="Proteomes" id="UP001337723"/>
    </source>
</evidence>
<dbReference type="AlphaFoldDB" id="A0AA48KK85"/>
<dbReference type="EMBL" id="AP027266">
    <property type="protein sequence ID" value="BDW86939.1"/>
    <property type="molecule type" value="Genomic_DNA"/>
</dbReference>
<evidence type="ECO:0000313" key="2">
    <source>
        <dbReference type="EMBL" id="BDW86939.1"/>
    </source>
</evidence>
<protein>
    <submittedName>
        <fullName evidence="2">Uncharacterized protein</fullName>
    </submittedName>
</protein>
<name>A0AA48KK85_9RHOB</name>
<organism evidence="2 3">
    <name type="scientific">Roseicyclus marinus</name>
    <dbReference type="NCBI Taxonomy" id="2161673"/>
    <lineage>
        <taxon>Bacteria</taxon>
        <taxon>Pseudomonadati</taxon>
        <taxon>Pseudomonadota</taxon>
        <taxon>Alphaproteobacteria</taxon>
        <taxon>Rhodobacterales</taxon>
        <taxon>Roseobacteraceae</taxon>
        <taxon>Roseicyclus</taxon>
    </lineage>
</organism>
<feature type="compositionally biased region" description="Basic and acidic residues" evidence="1">
    <location>
        <begin position="57"/>
        <end position="72"/>
    </location>
</feature>
<accession>A0AA48KK85</accession>
<dbReference type="Proteomes" id="UP001337723">
    <property type="component" value="Chromosome"/>
</dbReference>
<evidence type="ECO:0000256" key="1">
    <source>
        <dbReference type="SAM" id="MobiDB-lite"/>
    </source>
</evidence>
<reference evidence="2 3" key="1">
    <citation type="submission" date="2023-01" db="EMBL/GenBank/DDBJ databases">
        <title>Complete genome sequence of Roseicyclus marinus strain Dej080120_10.</title>
        <authorList>
            <person name="Ueki S."/>
            <person name="Maruyama F."/>
        </authorList>
    </citation>
    <scope>NUCLEOTIDE SEQUENCE [LARGE SCALE GENOMIC DNA]</scope>
    <source>
        <strain evidence="2 3">Dej080120_10</strain>
    </source>
</reference>
<sequence length="102" mass="10773">MIGPIGPAPAQAGPFDDVARDGIGDRGCGLCGKVEITARQGGKGKAQRLCLLVGTGRERREHENKAKQEMSHHSVSYRVSAPRIGPAAEGATHELGIPARHR</sequence>
<dbReference type="KEGG" id="rmai:MACH21_31160"/>